<dbReference type="AlphaFoldDB" id="A0A1Y1W505"/>
<dbReference type="InterPro" id="IPR013912">
    <property type="entry name" value="Adenylate_cyclase-assoc_CAP_C"/>
</dbReference>
<dbReference type="InterPro" id="IPR016098">
    <property type="entry name" value="CAP/MinC_C"/>
</dbReference>
<evidence type="ECO:0000256" key="3">
    <source>
        <dbReference type="ARBA" id="ARBA00072052"/>
    </source>
</evidence>
<reference evidence="7 8" key="1">
    <citation type="submission" date="2016-07" db="EMBL/GenBank/DDBJ databases">
        <title>Pervasive Adenine N6-methylation of Active Genes in Fungi.</title>
        <authorList>
            <consortium name="DOE Joint Genome Institute"/>
            <person name="Mondo S.J."/>
            <person name="Dannebaum R.O."/>
            <person name="Kuo R.C."/>
            <person name="Labutti K."/>
            <person name="Haridas S."/>
            <person name="Kuo A."/>
            <person name="Salamov A."/>
            <person name="Ahrendt S.R."/>
            <person name="Lipzen A."/>
            <person name="Sullivan W."/>
            <person name="Andreopoulos W.B."/>
            <person name="Clum A."/>
            <person name="Lindquist E."/>
            <person name="Daum C."/>
            <person name="Ramamoorthy G.K."/>
            <person name="Gryganskyi A."/>
            <person name="Culley D."/>
            <person name="Magnuson J.K."/>
            <person name="James T.Y."/>
            <person name="O'Malley M.A."/>
            <person name="Stajich J.E."/>
            <person name="Spatafora J.W."/>
            <person name="Visel A."/>
            <person name="Grigoriev I.V."/>
        </authorList>
    </citation>
    <scope>NUCLEOTIDE SEQUENCE [LARGE SCALE GENOMIC DNA]</scope>
    <source>
        <strain evidence="7 8">ATCC 12442</strain>
    </source>
</reference>
<feature type="region of interest" description="Disordered" evidence="5">
    <location>
        <begin position="238"/>
        <end position="276"/>
    </location>
</feature>
<dbReference type="InterPro" id="IPR013992">
    <property type="entry name" value="Adenylate_cyclase-assoc_CAP_N"/>
</dbReference>
<dbReference type="PROSITE" id="PS01088">
    <property type="entry name" value="CAP_1"/>
    <property type="match status" value="1"/>
</dbReference>
<comment type="similarity">
    <text evidence="1 4">Belongs to the CAP family.</text>
</comment>
<dbReference type="GO" id="GO:0007015">
    <property type="term" value="P:actin filament organization"/>
    <property type="evidence" value="ECO:0007669"/>
    <property type="project" value="TreeGrafter"/>
</dbReference>
<evidence type="ECO:0000259" key="6">
    <source>
        <dbReference type="PROSITE" id="PS51329"/>
    </source>
</evidence>
<evidence type="ECO:0000256" key="1">
    <source>
        <dbReference type="ARBA" id="ARBA00007659"/>
    </source>
</evidence>
<dbReference type="SUPFAM" id="SSF69340">
    <property type="entry name" value="C-terminal domain of adenylylcyclase associated protein"/>
    <property type="match status" value="1"/>
</dbReference>
<sequence>MANANDLSVLLKRLERATARLEEMSAGRASQAKAAGSGNSGGLSADAGSDHPAVREYDSVIVSLAEEYVAYSSQIGDVVGTQAAAVQRLVSAQRNFVRVAVQTRKPAMEQLSSLLGPQQAAMTEAIAMKDQNRASGLFNHLSTVAEGIAAFGWVAVEPTPVPYINDMKDSAQFYANRVLKEWRDKDEVHAKWVRAFLSLLRELAVYVKQFHTTGVAWAPKGGDPEGAIQALSGEVAAPAAAPAPAPAAGGPPPPPPPPPVVSDFSDVQGNTSGAQQSRGALFAELSKGEGVTSGLRKVDKSEMTHKNPALRGSGTVLDKAKPAPAAAAAKAAKPKGPARKELQGSKWIVENFGAEQVTIEATDMKQTVYIYNCTGTTVQVKNKMNSIAIDSCVKVGVVFDALMASCEVVNCRSVQIQAVETVPTILIDRTDGAHVYLSEAARDQTQITTAKVSEVNISFPWETENPEDDDFVEQPIPEQYQTTVQNGKLVTTILEHTG</sequence>
<dbReference type="InterPro" id="IPR018106">
    <property type="entry name" value="CAP_CS_N"/>
</dbReference>
<feature type="compositionally biased region" description="Polar residues" evidence="5">
    <location>
        <begin position="265"/>
        <end position="276"/>
    </location>
</feature>
<feature type="region of interest" description="Disordered" evidence="5">
    <location>
        <begin position="292"/>
        <end position="323"/>
    </location>
</feature>
<feature type="compositionally biased region" description="Pro residues" evidence="5">
    <location>
        <begin position="241"/>
        <end position="260"/>
    </location>
</feature>
<dbReference type="InterPro" id="IPR036222">
    <property type="entry name" value="CAP_N_sf"/>
</dbReference>
<dbReference type="SMART" id="SM00673">
    <property type="entry name" value="CARP"/>
    <property type="match status" value="2"/>
</dbReference>
<comment type="caution">
    <text evidence="7">The sequence shown here is derived from an EMBL/GenBank/DDBJ whole genome shotgun (WGS) entry which is preliminary data.</text>
</comment>
<dbReference type="Gene3D" id="1.25.40.330">
    <property type="entry name" value="Adenylate cyclase-associated CAP, N-terminal domain"/>
    <property type="match status" value="1"/>
</dbReference>
<dbReference type="InterPro" id="IPR053950">
    <property type="entry name" value="CAP_N"/>
</dbReference>
<feature type="compositionally biased region" description="Basic and acidic residues" evidence="5">
    <location>
        <begin position="296"/>
        <end position="305"/>
    </location>
</feature>
<dbReference type="InterPro" id="IPR001837">
    <property type="entry name" value="Adenylate_cyclase-assoc_CAP"/>
</dbReference>
<dbReference type="EMBL" id="MCFD01000010">
    <property type="protein sequence ID" value="ORX68284.1"/>
    <property type="molecule type" value="Genomic_DNA"/>
</dbReference>
<dbReference type="Pfam" id="PF01213">
    <property type="entry name" value="CAP_N-CM"/>
    <property type="match status" value="1"/>
</dbReference>
<dbReference type="Pfam" id="PF21938">
    <property type="entry name" value="CAP_N"/>
    <property type="match status" value="1"/>
</dbReference>
<dbReference type="GO" id="GO:0003779">
    <property type="term" value="F:actin binding"/>
    <property type="evidence" value="ECO:0007669"/>
    <property type="project" value="InterPro"/>
</dbReference>
<dbReference type="FunFam" id="1.25.40.330:FF:000001">
    <property type="entry name" value="Adenylyl cyclase-associated protein"/>
    <property type="match status" value="1"/>
</dbReference>
<dbReference type="InterPro" id="IPR036223">
    <property type="entry name" value="CAP_C_sf"/>
</dbReference>
<feature type="region of interest" description="Disordered" evidence="5">
    <location>
        <begin position="25"/>
        <end position="51"/>
    </location>
</feature>
<dbReference type="GO" id="GO:0008179">
    <property type="term" value="F:adenylate cyclase binding"/>
    <property type="evidence" value="ECO:0007669"/>
    <property type="project" value="TreeGrafter"/>
</dbReference>
<dbReference type="PANTHER" id="PTHR10652">
    <property type="entry name" value="ADENYLYL CYCLASE-ASSOCIATED PROTEIN"/>
    <property type="match status" value="1"/>
</dbReference>
<dbReference type="InterPro" id="IPR006599">
    <property type="entry name" value="CARP_motif"/>
</dbReference>
<proteinExistence type="inferred from homology"/>
<dbReference type="GO" id="GO:0005737">
    <property type="term" value="C:cytoplasm"/>
    <property type="evidence" value="ECO:0007669"/>
    <property type="project" value="TreeGrafter"/>
</dbReference>
<dbReference type="SUPFAM" id="SSF101278">
    <property type="entry name" value="N-terminal domain of adenylylcyclase associated protein, CAP"/>
    <property type="match status" value="1"/>
</dbReference>
<comment type="function">
    <text evidence="2">The N-terminal domain binds to adenylyl cyclase, thereby enabling adenylyl cyclase to be activated by upstream regulatory signals, such as Ras. The C-terminal domain is required for normal cellular morphology and growth control.</text>
</comment>
<dbReference type="GeneID" id="63801388"/>
<dbReference type="Proteomes" id="UP000193922">
    <property type="component" value="Unassembled WGS sequence"/>
</dbReference>
<evidence type="ECO:0000256" key="4">
    <source>
        <dbReference type="RuleBase" id="RU000647"/>
    </source>
</evidence>
<dbReference type="Pfam" id="PF08603">
    <property type="entry name" value="CAP_C"/>
    <property type="match status" value="1"/>
</dbReference>
<organism evidence="7 8">
    <name type="scientific">Linderina pennispora</name>
    <dbReference type="NCBI Taxonomy" id="61395"/>
    <lineage>
        <taxon>Eukaryota</taxon>
        <taxon>Fungi</taxon>
        <taxon>Fungi incertae sedis</taxon>
        <taxon>Zoopagomycota</taxon>
        <taxon>Kickxellomycotina</taxon>
        <taxon>Kickxellomycetes</taxon>
        <taxon>Kickxellales</taxon>
        <taxon>Kickxellaceae</taxon>
        <taxon>Linderina</taxon>
    </lineage>
</organism>
<dbReference type="OrthoDB" id="1601at2759"/>
<accession>A0A1Y1W505</accession>
<evidence type="ECO:0000313" key="8">
    <source>
        <dbReference type="Proteomes" id="UP000193922"/>
    </source>
</evidence>
<evidence type="ECO:0000313" key="7">
    <source>
        <dbReference type="EMBL" id="ORX68284.1"/>
    </source>
</evidence>
<dbReference type="PROSITE" id="PS51329">
    <property type="entry name" value="C_CAP_COFACTOR_C"/>
    <property type="match status" value="1"/>
</dbReference>
<feature type="compositionally biased region" description="Low complexity" evidence="5">
    <location>
        <begin position="29"/>
        <end position="47"/>
    </location>
</feature>
<evidence type="ECO:0000256" key="2">
    <source>
        <dbReference type="ARBA" id="ARBA00054756"/>
    </source>
</evidence>
<evidence type="ECO:0000256" key="5">
    <source>
        <dbReference type="SAM" id="MobiDB-lite"/>
    </source>
</evidence>
<keyword evidence="8" id="KW-1185">Reference proteome</keyword>
<dbReference type="GO" id="GO:0019933">
    <property type="term" value="P:cAMP-mediated signaling"/>
    <property type="evidence" value="ECO:0007669"/>
    <property type="project" value="TreeGrafter"/>
</dbReference>
<protein>
    <recommendedName>
        <fullName evidence="3 4">Adenylyl cyclase-associated protein</fullName>
    </recommendedName>
</protein>
<dbReference type="PANTHER" id="PTHR10652:SF0">
    <property type="entry name" value="ADENYLYL CYCLASE-ASSOCIATED PROTEIN"/>
    <property type="match status" value="1"/>
</dbReference>
<gene>
    <name evidence="7" type="ORF">DL89DRAFT_225233</name>
</gene>
<dbReference type="InterPro" id="IPR017901">
    <property type="entry name" value="C-CAP_CF_C-like"/>
</dbReference>
<feature type="domain" description="C-CAP/cofactor C-like" evidence="6">
    <location>
        <begin position="337"/>
        <end position="476"/>
    </location>
</feature>
<dbReference type="RefSeq" id="XP_040742098.1">
    <property type="nucleotide sequence ID" value="XM_040884740.1"/>
</dbReference>
<dbReference type="Gene3D" id="2.160.20.70">
    <property type="match status" value="1"/>
</dbReference>
<dbReference type="STRING" id="61395.A0A1Y1W505"/>
<name>A0A1Y1W505_9FUNG</name>